<dbReference type="GO" id="GO:0004497">
    <property type="term" value="F:monooxygenase activity"/>
    <property type="evidence" value="ECO:0007669"/>
    <property type="project" value="UniProtKB-ARBA"/>
</dbReference>
<reference evidence="6 7" key="1">
    <citation type="journal article" date="2019" name="Emerg. Microbes Infect.">
        <title>Comprehensive subspecies identification of 175 nontuberculous mycobacteria species based on 7547 genomic profiles.</title>
        <authorList>
            <person name="Matsumoto Y."/>
            <person name="Kinjo T."/>
            <person name="Motooka D."/>
            <person name="Nabeya D."/>
            <person name="Jung N."/>
            <person name="Uechi K."/>
            <person name="Horii T."/>
            <person name="Iida T."/>
            <person name="Fujita J."/>
            <person name="Nakamura S."/>
        </authorList>
    </citation>
    <scope>NUCLEOTIDE SEQUENCE [LARGE SCALE GENOMIC DNA]</scope>
    <source>
        <strain evidence="6 7">JCM 6375</strain>
    </source>
</reference>
<evidence type="ECO:0000313" key="6">
    <source>
        <dbReference type="EMBL" id="BBX04903.1"/>
    </source>
</evidence>
<dbReference type="RefSeq" id="WP_110810348.1">
    <property type="nucleotide sequence ID" value="NZ_AP022560.1"/>
</dbReference>
<evidence type="ECO:0000313" key="7">
    <source>
        <dbReference type="Proteomes" id="UP000466681"/>
    </source>
</evidence>
<keyword evidence="4" id="KW-0411">Iron-sulfur</keyword>
<gene>
    <name evidence="6" type="ORF">MMOR_58390</name>
</gene>
<dbReference type="Pfam" id="PF00355">
    <property type="entry name" value="Rieske"/>
    <property type="match status" value="1"/>
</dbReference>
<name>A0AAD1HGE5_9MYCO</name>
<dbReference type="GO" id="GO:0016705">
    <property type="term" value="F:oxidoreductase activity, acting on paired donors, with incorporation or reduction of molecular oxygen"/>
    <property type="evidence" value="ECO:0007669"/>
    <property type="project" value="UniProtKB-ARBA"/>
</dbReference>
<feature type="domain" description="Rieske" evidence="5">
    <location>
        <begin position="3"/>
        <end position="73"/>
    </location>
</feature>
<dbReference type="PROSITE" id="PS51296">
    <property type="entry name" value="RIESKE"/>
    <property type="match status" value="1"/>
</dbReference>
<sequence length="73" mass="7705">MWTYAADAASIPPGDAICYLTEKYGPLGIFNSNGEFFCTTDNCTHEVASLSEGFIGGGSVAAGRNWASVQVYC</sequence>
<evidence type="ECO:0000259" key="5">
    <source>
        <dbReference type="PROSITE" id="PS51296"/>
    </source>
</evidence>
<keyword evidence="1" id="KW-0001">2Fe-2S</keyword>
<keyword evidence="7" id="KW-1185">Reference proteome</keyword>
<proteinExistence type="predicted"/>
<dbReference type="GO" id="GO:0046872">
    <property type="term" value="F:metal ion binding"/>
    <property type="evidence" value="ECO:0007669"/>
    <property type="project" value="UniProtKB-KW"/>
</dbReference>
<evidence type="ECO:0000256" key="1">
    <source>
        <dbReference type="ARBA" id="ARBA00022714"/>
    </source>
</evidence>
<dbReference type="InterPro" id="IPR036922">
    <property type="entry name" value="Rieske_2Fe-2S_sf"/>
</dbReference>
<evidence type="ECO:0000256" key="2">
    <source>
        <dbReference type="ARBA" id="ARBA00022723"/>
    </source>
</evidence>
<dbReference type="GO" id="GO:0051537">
    <property type="term" value="F:2 iron, 2 sulfur cluster binding"/>
    <property type="evidence" value="ECO:0007669"/>
    <property type="project" value="UniProtKB-KW"/>
</dbReference>
<dbReference type="EMBL" id="AP022560">
    <property type="protein sequence ID" value="BBX04903.1"/>
    <property type="molecule type" value="Genomic_DNA"/>
</dbReference>
<protein>
    <recommendedName>
        <fullName evidence="5">Rieske domain-containing protein</fullName>
    </recommendedName>
</protein>
<evidence type="ECO:0000256" key="3">
    <source>
        <dbReference type="ARBA" id="ARBA00023004"/>
    </source>
</evidence>
<dbReference type="InterPro" id="IPR017941">
    <property type="entry name" value="Rieske_2Fe-2S"/>
</dbReference>
<dbReference type="Gene3D" id="2.102.10.10">
    <property type="entry name" value="Rieske [2Fe-2S] iron-sulphur domain"/>
    <property type="match status" value="1"/>
</dbReference>
<dbReference type="Proteomes" id="UP000466681">
    <property type="component" value="Chromosome"/>
</dbReference>
<accession>A0AAD1HGE5</accession>
<keyword evidence="2" id="KW-0479">Metal-binding</keyword>
<keyword evidence="3" id="KW-0408">Iron</keyword>
<dbReference type="AlphaFoldDB" id="A0AAD1HGE5"/>
<dbReference type="KEGG" id="mmor:MMOR_58390"/>
<dbReference type="SUPFAM" id="SSF50022">
    <property type="entry name" value="ISP domain"/>
    <property type="match status" value="1"/>
</dbReference>
<evidence type="ECO:0000256" key="4">
    <source>
        <dbReference type="ARBA" id="ARBA00023014"/>
    </source>
</evidence>
<organism evidence="6 7">
    <name type="scientific">Mycolicibacterium moriokaense</name>
    <dbReference type="NCBI Taxonomy" id="39691"/>
    <lineage>
        <taxon>Bacteria</taxon>
        <taxon>Bacillati</taxon>
        <taxon>Actinomycetota</taxon>
        <taxon>Actinomycetes</taxon>
        <taxon>Mycobacteriales</taxon>
        <taxon>Mycobacteriaceae</taxon>
        <taxon>Mycolicibacterium</taxon>
    </lineage>
</organism>